<evidence type="ECO:0008006" key="5">
    <source>
        <dbReference type="Google" id="ProtNLM"/>
    </source>
</evidence>
<evidence type="ECO:0000313" key="1">
    <source>
        <dbReference type="EMBL" id="PSU23961.1"/>
    </source>
</evidence>
<sequence length="594" mass="66556">MQSNTDDIFTYYRYFYENLITDASLTIGDIVISESMTNSIFHTKNGYSLTNYESDGEGRFYDERNTLADAYVDIYVNGIFIKTVQANNSGRYIVDGFSVMPGDMVNFKERIGIGQIVDTQIHIANTSESVLKQGRFAYSIQGEIDNIQRKRARFSYGIQDNLTLGISAFHSDLTTDFTVGFRAIPTANIGMTLAWITPRNDILAEIDFNLNANHYLKFNYNRSNLFTTNNNEQFSQLEYRYYNSLASLTINAIYNNEHLNTNATIRSQLNSMLSAAFSVNDTRASKVPYTEYALTVNYIKNASEALELNLLRSPQNNTLSYNANYRYQCNNCFFPSIITSNQSSYSLNASYRKNLTASASFALEVNPALKLTTNVTLNSISLLARYSYGLKLSKTKNWQLSSINPNDYGYATIRGQIVDHTGTPIPNVNLSVYRKQATSNADGMFELEGVAIADNVALTLNPATIDINLQPQYNPLLINTQKGGITNVIVSLDRVFGVDGYITNFDGHTNATITFLNNSTQHQLTYKIDADGFFMIEGLTAADYTITYQADERQVSVAWPAINQQQWLSNIQLQVGCINKAQFCGLAINVPNSL</sequence>
<dbReference type="SUPFAM" id="SSF49452">
    <property type="entry name" value="Starch-binding domain-like"/>
    <property type="match status" value="1"/>
</dbReference>
<accession>A0A2T3JMY6</accession>
<evidence type="ECO:0000313" key="4">
    <source>
        <dbReference type="Proteomes" id="UP000241618"/>
    </source>
</evidence>
<keyword evidence="3" id="KW-1185">Reference proteome</keyword>
<dbReference type="InterPro" id="IPR008969">
    <property type="entry name" value="CarboxyPept-like_regulatory"/>
</dbReference>
<evidence type="ECO:0000313" key="2">
    <source>
        <dbReference type="EMBL" id="PSU50407.1"/>
    </source>
</evidence>
<dbReference type="SUPFAM" id="SSF49464">
    <property type="entry name" value="Carboxypeptidase regulatory domain-like"/>
    <property type="match status" value="1"/>
</dbReference>
<name>A0A2T3JMY6_PHOPO</name>
<dbReference type="EMBL" id="PYMP01000014">
    <property type="protein sequence ID" value="PSU50407.1"/>
    <property type="molecule type" value="Genomic_DNA"/>
</dbReference>
<protein>
    <recommendedName>
        <fullName evidence="5">Carboxypeptidase regulatory-like domain-containing protein</fullName>
    </recommendedName>
</protein>
<dbReference type="RefSeq" id="WP_107191558.1">
    <property type="nucleotide sequence ID" value="NZ_PYMN01000035.1"/>
</dbReference>
<dbReference type="Proteomes" id="UP000241618">
    <property type="component" value="Unassembled WGS sequence"/>
</dbReference>
<dbReference type="Gene3D" id="2.60.40.1120">
    <property type="entry name" value="Carboxypeptidase-like, regulatory domain"/>
    <property type="match status" value="1"/>
</dbReference>
<proteinExistence type="predicted"/>
<dbReference type="Proteomes" id="UP000241405">
    <property type="component" value="Unassembled WGS sequence"/>
</dbReference>
<gene>
    <name evidence="2" type="ORF">C9J18_14555</name>
    <name evidence="1" type="ORF">CTM96_13840</name>
</gene>
<dbReference type="EMBL" id="PYMO01000014">
    <property type="protein sequence ID" value="PSU23961.1"/>
    <property type="molecule type" value="Genomic_DNA"/>
</dbReference>
<reference evidence="3 4" key="1">
    <citation type="submission" date="2018-03" db="EMBL/GenBank/DDBJ databases">
        <title>Whole genome sequencing of Histamine producing bacteria.</title>
        <authorList>
            <person name="Butler K."/>
        </authorList>
    </citation>
    <scope>NUCLEOTIDE SEQUENCE [LARGE SCALE GENOMIC DNA]</scope>
    <source>
        <strain evidence="2 4">FS-6.1</strain>
        <strain evidence="1 3">FS-6.2</strain>
    </source>
</reference>
<organism evidence="2 4">
    <name type="scientific">Photobacterium phosphoreum</name>
    <dbReference type="NCBI Taxonomy" id="659"/>
    <lineage>
        <taxon>Bacteria</taxon>
        <taxon>Pseudomonadati</taxon>
        <taxon>Pseudomonadota</taxon>
        <taxon>Gammaproteobacteria</taxon>
        <taxon>Vibrionales</taxon>
        <taxon>Vibrionaceae</taxon>
        <taxon>Photobacterium</taxon>
    </lineage>
</organism>
<dbReference type="AlphaFoldDB" id="A0A2T3JMY6"/>
<comment type="caution">
    <text evidence="2">The sequence shown here is derived from an EMBL/GenBank/DDBJ whole genome shotgun (WGS) entry which is preliminary data.</text>
</comment>
<dbReference type="GO" id="GO:0030246">
    <property type="term" value="F:carbohydrate binding"/>
    <property type="evidence" value="ECO:0007669"/>
    <property type="project" value="InterPro"/>
</dbReference>
<dbReference type="InterPro" id="IPR013784">
    <property type="entry name" value="Carb-bd-like_fold"/>
</dbReference>
<evidence type="ECO:0000313" key="3">
    <source>
        <dbReference type="Proteomes" id="UP000241405"/>
    </source>
</evidence>